<proteinExistence type="predicted"/>
<evidence type="ECO:0000313" key="2">
    <source>
        <dbReference type="EMBL" id="TWT21050.1"/>
    </source>
</evidence>
<dbReference type="PANTHER" id="PTHR11102">
    <property type="entry name" value="SEL-1-LIKE PROTEIN"/>
    <property type="match status" value="1"/>
</dbReference>
<dbReference type="Gene3D" id="1.25.40.10">
    <property type="entry name" value="Tetratricopeptide repeat domain"/>
    <property type="match status" value="1"/>
</dbReference>
<organism evidence="2 3">
    <name type="scientific">Luteimonas marina</name>
    <dbReference type="NCBI Taxonomy" id="488485"/>
    <lineage>
        <taxon>Bacteria</taxon>
        <taxon>Pseudomonadati</taxon>
        <taxon>Pseudomonadota</taxon>
        <taxon>Gammaproteobacteria</taxon>
        <taxon>Lysobacterales</taxon>
        <taxon>Lysobacteraceae</taxon>
        <taxon>Luteimonas</taxon>
    </lineage>
</organism>
<name>A0A5C5U6F6_9GAMM</name>
<sequence length="761" mass="82221">MKLHVLSALFLLATLGGALPVAAQERGISVRDVIQAPEAAWSRFLSDPAYAEAYDAYDALGEVGYALLEVDPEACRSKRDVLEAAVLKAPVSIALHRARMLCAEALEDDAVAEEALLAVGALSRLALADGRESFWPRPARVMGPLDIYAVLASSGLEFRYEYYPQVEVQRYFPLVVAAWDEELGAERHLSFDYIDTADRIVRGNPFSGYPAQRRSLADSFRDAMAAQGESSDIDLQAIQAFRMAGGKVDALAELRPGAEAGGLQSLATWLLVCARQPDKGCDDGWVDLLLPRAEAEHAAYMTLLAMAYATGVGVGQDLQAAAAMLDAADRRWHRDGATVMFARTWILLDGAPPPAFLVQRMEAARQRGNVLVPAITASWKLAAKGVPQLDPTELRALADPANNGVGKGYALLVNYHRQREEALVANGWMKYAADAGDPDAQAATGIALYGAAKNDAQREDALRLVALGAQGGSAGGARFMAHQGMRRQDWKDAEGWLLAAAVSGNVDALLDLARIYEWERPGIHGTREQAIETYRSLSEEVDSIEARRRLASMALEGRGMAKDPAQAERWLRADAEKGDGESAARLGYAHLTGEIPPGDEAEGARWMERSIAAGYTLAYVEYGNWHFYRSGNALEARRRGIALWRKGVEAGDGMARNNLAWALCTAPEPELFDAAAGLAEAGRLLETASGMPAWIDTAAACHAAAGDHARAIELQQEAMASLTPAEIEADASREQGFAARLALYRAGKRYVEAHRTEADYD</sequence>
<dbReference type="RefSeq" id="WP_146386398.1">
    <property type="nucleotide sequence ID" value="NZ_VOHK01000003.1"/>
</dbReference>
<dbReference type="SMART" id="SM00671">
    <property type="entry name" value="SEL1"/>
    <property type="match status" value="4"/>
</dbReference>
<evidence type="ECO:0000256" key="1">
    <source>
        <dbReference type="SAM" id="SignalP"/>
    </source>
</evidence>
<accession>A0A5C5U6F6</accession>
<dbReference type="InterPro" id="IPR006597">
    <property type="entry name" value="Sel1-like"/>
</dbReference>
<dbReference type="SUPFAM" id="SSF81901">
    <property type="entry name" value="HCP-like"/>
    <property type="match status" value="1"/>
</dbReference>
<dbReference type="Pfam" id="PF08238">
    <property type="entry name" value="Sel1"/>
    <property type="match status" value="3"/>
</dbReference>
<dbReference type="EMBL" id="VOHK01000003">
    <property type="protein sequence ID" value="TWT21050.1"/>
    <property type="molecule type" value="Genomic_DNA"/>
</dbReference>
<feature type="chain" id="PRO_5022908796" evidence="1">
    <location>
        <begin position="24"/>
        <end position="761"/>
    </location>
</feature>
<dbReference type="OrthoDB" id="6019942at2"/>
<gene>
    <name evidence="2" type="ORF">FQY83_06720</name>
</gene>
<dbReference type="InterPro" id="IPR050767">
    <property type="entry name" value="Sel1_AlgK"/>
</dbReference>
<keyword evidence="1" id="KW-0732">Signal</keyword>
<dbReference type="AlphaFoldDB" id="A0A5C5U6F6"/>
<reference evidence="2 3" key="1">
    <citation type="journal article" date="2008" name="Int. J. Syst. Evol. Microbiol.">
        <title>Luteimonas marina sp. nov., isolated from seawater.</title>
        <authorList>
            <person name="Baik K.S."/>
            <person name="Park S.C."/>
            <person name="Kim M.S."/>
            <person name="Kim E.M."/>
            <person name="Park C."/>
            <person name="Chun J."/>
            <person name="Seong C.N."/>
        </authorList>
    </citation>
    <scope>NUCLEOTIDE SEQUENCE [LARGE SCALE GENOMIC DNA]</scope>
    <source>
        <strain evidence="2 3">FR1330</strain>
    </source>
</reference>
<feature type="signal peptide" evidence="1">
    <location>
        <begin position="1"/>
        <end position="23"/>
    </location>
</feature>
<comment type="caution">
    <text evidence="2">The sequence shown here is derived from an EMBL/GenBank/DDBJ whole genome shotgun (WGS) entry which is preliminary data.</text>
</comment>
<protein>
    <submittedName>
        <fullName evidence="2">Sel1 repeat family protein</fullName>
    </submittedName>
</protein>
<keyword evidence="3" id="KW-1185">Reference proteome</keyword>
<dbReference type="PANTHER" id="PTHR11102:SF160">
    <property type="entry name" value="ERAD-ASSOCIATED E3 UBIQUITIN-PROTEIN LIGASE COMPONENT HRD3"/>
    <property type="match status" value="1"/>
</dbReference>
<dbReference type="InterPro" id="IPR011990">
    <property type="entry name" value="TPR-like_helical_dom_sf"/>
</dbReference>
<evidence type="ECO:0000313" key="3">
    <source>
        <dbReference type="Proteomes" id="UP000319980"/>
    </source>
</evidence>
<dbReference type="Proteomes" id="UP000319980">
    <property type="component" value="Unassembled WGS sequence"/>
</dbReference>